<accession>A0ABN2NW86</accession>
<evidence type="ECO:0000259" key="2">
    <source>
        <dbReference type="Pfam" id="PF19348"/>
    </source>
</evidence>
<proteinExistence type="predicted"/>
<keyword evidence="4" id="KW-1185">Reference proteome</keyword>
<comment type="caution">
    <text evidence="3">The sequence shown here is derived from an EMBL/GenBank/DDBJ whole genome shotgun (WGS) entry which is preliminary data.</text>
</comment>
<dbReference type="InterPro" id="IPR004027">
    <property type="entry name" value="SEC_C_motif"/>
</dbReference>
<evidence type="ECO:0000313" key="4">
    <source>
        <dbReference type="Proteomes" id="UP001501612"/>
    </source>
</evidence>
<dbReference type="SUPFAM" id="SSF103642">
    <property type="entry name" value="Sec-C motif"/>
    <property type="match status" value="1"/>
</dbReference>
<dbReference type="Pfam" id="PF02810">
    <property type="entry name" value="SEC-C"/>
    <property type="match status" value="1"/>
</dbReference>
<evidence type="ECO:0000256" key="1">
    <source>
        <dbReference type="SAM" id="MobiDB-lite"/>
    </source>
</evidence>
<reference evidence="3 4" key="1">
    <citation type="journal article" date="2019" name="Int. J. Syst. Evol. Microbiol.">
        <title>The Global Catalogue of Microorganisms (GCM) 10K type strain sequencing project: providing services to taxonomists for standard genome sequencing and annotation.</title>
        <authorList>
            <consortium name="The Broad Institute Genomics Platform"/>
            <consortium name="The Broad Institute Genome Sequencing Center for Infectious Disease"/>
            <person name="Wu L."/>
            <person name="Ma J."/>
        </authorList>
    </citation>
    <scope>NUCLEOTIDE SEQUENCE [LARGE SCALE GENOMIC DNA]</scope>
    <source>
        <strain evidence="3 4">JCM 14046</strain>
    </source>
</reference>
<dbReference type="EMBL" id="BAAAMY010000001">
    <property type="protein sequence ID" value="GAA1905092.1"/>
    <property type="molecule type" value="Genomic_DNA"/>
</dbReference>
<evidence type="ECO:0000313" key="3">
    <source>
        <dbReference type="EMBL" id="GAA1905092.1"/>
    </source>
</evidence>
<feature type="region of interest" description="Disordered" evidence="1">
    <location>
        <begin position="304"/>
        <end position="325"/>
    </location>
</feature>
<dbReference type="RefSeq" id="WP_344002514.1">
    <property type="nucleotide sequence ID" value="NZ_BAAAMY010000001.1"/>
</dbReference>
<dbReference type="Gene3D" id="3.10.450.50">
    <property type="match status" value="1"/>
</dbReference>
<feature type="region of interest" description="Disordered" evidence="1">
    <location>
        <begin position="1"/>
        <end position="30"/>
    </location>
</feature>
<gene>
    <name evidence="3" type="ORF">GCM10009737_02310</name>
</gene>
<organism evidence="3 4">
    <name type="scientific">Nocardioides lentus</name>
    <dbReference type="NCBI Taxonomy" id="338077"/>
    <lineage>
        <taxon>Bacteria</taxon>
        <taxon>Bacillati</taxon>
        <taxon>Actinomycetota</taxon>
        <taxon>Actinomycetes</taxon>
        <taxon>Propionibacteriales</taxon>
        <taxon>Nocardioidaceae</taxon>
        <taxon>Nocardioides</taxon>
    </lineage>
</organism>
<dbReference type="Pfam" id="PF19348">
    <property type="entry name" value="DUF5926"/>
    <property type="match status" value="1"/>
</dbReference>
<protein>
    <submittedName>
        <fullName evidence="3">DUF5926 family protein</fullName>
    </submittedName>
</protein>
<dbReference type="InterPro" id="IPR045970">
    <property type="entry name" value="DUF5926"/>
</dbReference>
<feature type="compositionally biased region" description="Polar residues" evidence="1">
    <location>
        <begin position="7"/>
        <end position="20"/>
    </location>
</feature>
<feature type="domain" description="DUF5926" evidence="2">
    <location>
        <begin position="60"/>
        <end position="325"/>
    </location>
</feature>
<sequence>MAKKSPAQKSRAPQGSTPTSADGAAGAVGPRQPCPCGSGKRYKACHGGADGGATAYVARPFAGLAAECDIVALRELVPAATAPLTLSEAAENPHGRAVRLCSLLPGAVPGMVREDGTVWLGLQVQHQYGDPSRDLASVLERALVAEAGEQVVVTTAPGAGPRLQDLVVDEPLDVTVHDGFAFWVDDVEGGAEAMSAALEQADQAAIPTVRLEGVTAAYWCDVSTKEHLRWVRPEPEDRLLDALARLHAAGEDRLTEDSRLVGMFRSHGLLVPVWDLAVGTGPEALVEPAARFDAALTEALADTSSLTSEQRSARNGLANRQVTIR</sequence>
<dbReference type="Proteomes" id="UP001501612">
    <property type="component" value="Unassembled WGS sequence"/>
</dbReference>
<name>A0ABN2NW86_9ACTN</name>